<dbReference type="PRINTS" id="PR00747">
    <property type="entry name" value="GLYHDRLASE47"/>
</dbReference>
<name>A0A7R9L1A3_9ACAR</name>
<dbReference type="EC" id="3.2.1.-" evidence="10"/>
<comment type="cofactor">
    <cofactor evidence="1">
        <name>Ca(2+)</name>
        <dbReference type="ChEBI" id="CHEBI:29108"/>
    </cofactor>
</comment>
<sequence length="422" mass="48480">MHLDVESGQQLIHSRRQSSQSVTKWKGIPRMVRLWLMIGLAVTVFLILLLSLPKEEPLVSAADDTDPVVRPPPQSQPRTDGQIADNNNNNKPNNQINRPNINHKTDDNNNNDNDYRDRAKGYTSFDQTLATIDGLSVNVFKESIERHESAEQKAIVEALRHSWDAYREYAWGADHLRPITKSKHNWFSYAWGADHLRPITKSKHNWFSVGLTILDSLDTLIMMGLKDEFNDAMNWIKNDLRFDIYKDVNCFETTIRALAGLLSGYHLSSEPTLLIRAADLGERLIHCFDTPKNLVPFSDVNLQTKSAKTPNWSPDSSLSEVSTVQLEFRDLSYLTGIKKYEKLSFRTSQHIHNLTVKSGKYLLPMYINPYTGQFSRGTITLGARGDSYYEYLLKQYIQTGIPWLKEDYIKSMDELQKRLVRT</sequence>
<evidence type="ECO:0000256" key="6">
    <source>
        <dbReference type="ARBA" id="ARBA00022837"/>
    </source>
</evidence>
<dbReference type="InterPro" id="IPR036026">
    <property type="entry name" value="Seven-hairpin_glycosidases"/>
</dbReference>
<gene>
    <name evidence="13" type="ORF">OSB1V03_LOCUS13493</name>
</gene>
<keyword evidence="7" id="KW-1015">Disulfide bond</keyword>
<comment type="catalytic activity">
    <reaction evidence="8">
        <text>N(4)-(alpha-D-Man-(1-&gt;2)-alpha-D-Man-(1-&gt;2)-alpha-D-Man-(1-&gt;3)-[alpha-D-Man-(1-&gt;3)-[alpha-D-Man-(1-&gt;2)-alpha-D-Man-(1-&gt;6)]-alpha-D-Man-(1-&gt;6)]-beta-D-Man-(1-&gt;4)-beta-D-GlcNAc-(1-&gt;4)-beta-D-GlcNAc)-L-asparaginyl-[protein] (N-glucan mannose isomer 8A1,2,3B1,3) + 3 H2O = N(4)-(alpha-D-Man-(1-&gt;3)-[alpha-D-Man-(1-&gt;3)-[alpha-D-Man-(1-&gt;6)]-alpha-D-Man-(1-&gt;6)]-beta-D-Man-(1-&gt;4)-beta-D-GlcNAc-(1-&gt;4)-beta-D-GlcNAc)-L-asparaginyl-[protein] (N-glucan mannose isomer 5A1,2) + 3 beta-D-mannose</text>
        <dbReference type="Rhea" id="RHEA:56028"/>
        <dbReference type="Rhea" id="RHEA-COMP:14358"/>
        <dbReference type="Rhea" id="RHEA-COMP:14367"/>
        <dbReference type="ChEBI" id="CHEBI:15377"/>
        <dbReference type="ChEBI" id="CHEBI:28563"/>
        <dbReference type="ChEBI" id="CHEBI:59087"/>
        <dbReference type="ChEBI" id="CHEBI:60628"/>
        <dbReference type="EC" id="3.2.1.113"/>
    </reaction>
</comment>
<dbReference type="EMBL" id="CAJPIZ010012120">
    <property type="protein sequence ID" value="CAG2113524.1"/>
    <property type="molecule type" value="Genomic_DNA"/>
</dbReference>
<comment type="similarity">
    <text evidence="3 10">Belongs to the glycosyl hydrolase 47 family.</text>
</comment>
<dbReference type="OrthoDB" id="8118055at2759"/>
<dbReference type="GO" id="GO:0016020">
    <property type="term" value="C:membrane"/>
    <property type="evidence" value="ECO:0007669"/>
    <property type="project" value="InterPro"/>
</dbReference>
<keyword evidence="10" id="KW-0326">Glycosidase</keyword>
<dbReference type="Pfam" id="PF01532">
    <property type="entry name" value="Glyco_hydro_47"/>
    <property type="match status" value="2"/>
</dbReference>
<keyword evidence="12" id="KW-0812">Transmembrane</keyword>
<dbReference type="InterPro" id="IPR050749">
    <property type="entry name" value="Glycosyl_Hydrolase_47"/>
</dbReference>
<evidence type="ECO:0000256" key="3">
    <source>
        <dbReference type="ARBA" id="ARBA00007658"/>
    </source>
</evidence>
<dbReference type="PANTHER" id="PTHR11742:SF55">
    <property type="entry name" value="ENDOPLASMIC RETICULUM MANNOSYL-OLIGOSACCHARIDE 1,2-ALPHA-MANNOSIDASE"/>
    <property type="match status" value="1"/>
</dbReference>
<evidence type="ECO:0000256" key="7">
    <source>
        <dbReference type="ARBA" id="ARBA00023157"/>
    </source>
</evidence>
<evidence type="ECO:0000256" key="4">
    <source>
        <dbReference type="ARBA" id="ARBA00022723"/>
    </source>
</evidence>
<reference evidence="13" key="1">
    <citation type="submission" date="2020-11" db="EMBL/GenBank/DDBJ databases">
        <authorList>
            <person name="Tran Van P."/>
        </authorList>
    </citation>
    <scope>NUCLEOTIDE SEQUENCE</scope>
</reference>
<dbReference type="InterPro" id="IPR001382">
    <property type="entry name" value="Glyco_hydro_47"/>
</dbReference>
<dbReference type="AlphaFoldDB" id="A0A7R9L1A3"/>
<dbReference type="Gene3D" id="1.50.10.10">
    <property type="match status" value="2"/>
</dbReference>
<protein>
    <recommendedName>
        <fullName evidence="10">alpha-1,2-Mannosidase</fullName>
        <ecNumber evidence="10">3.2.1.-</ecNumber>
    </recommendedName>
</protein>
<evidence type="ECO:0000256" key="1">
    <source>
        <dbReference type="ARBA" id="ARBA00001913"/>
    </source>
</evidence>
<feature type="region of interest" description="Disordered" evidence="11">
    <location>
        <begin position="1"/>
        <end position="23"/>
    </location>
</feature>
<feature type="region of interest" description="Disordered" evidence="11">
    <location>
        <begin position="61"/>
        <end position="116"/>
    </location>
</feature>
<dbReference type="GO" id="GO:0004571">
    <property type="term" value="F:mannosyl-oligosaccharide 1,2-alpha-mannosidase activity"/>
    <property type="evidence" value="ECO:0007669"/>
    <property type="project" value="UniProtKB-EC"/>
</dbReference>
<keyword evidence="14" id="KW-1185">Reference proteome</keyword>
<keyword evidence="12" id="KW-1133">Transmembrane helix</keyword>
<dbReference type="GO" id="GO:0005509">
    <property type="term" value="F:calcium ion binding"/>
    <property type="evidence" value="ECO:0007669"/>
    <property type="project" value="InterPro"/>
</dbReference>
<dbReference type="Proteomes" id="UP000759131">
    <property type="component" value="Unassembled WGS sequence"/>
</dbReference>
<feature type="compositionally biased region" description="Basic and acidic residues" evidence="11">
    <location>
        <begin position="103"/>
        <end position="116"/>
    </location>
</feature>
<keyword evidence="6" id="KW-0106">Calcium</keyword>
<feature type="compositionally biased region" description="Low complexity" evidence="11">
    <location>
        <begin position="86"/>
        <end position="102"/>
    </location>
</feature>
<comment type="pathway">
    <text evidence="2">Protein modification; protein glycosylation.</text>
</comment>
<evidence type="ECO:0000256" key="9">
    <source>
        <dbReference type="ARBA" id="ARBA00048605"/>
    </source>
</evidence>
<proteinExistence type="inferred from homology"/>
<dbReference type="GO" id="GO:0005783">
    <property type="term" value="C:endoplasmic reticulum"/>
    <property type="evidence" value="ECO:0007669"/>
    <property type="project" value="TreeGrafter"/>
</dbReference>
<evidence type="ECO:0000256" key="2">
    <source>
        <dbReference type="ARBA" id="ARBA00004922"/>
    </source>
</evidence>
<evidence type="ECO:0000256" key="10">
    <source>
        <dbReference type="RuleBase" id="RU361193"/>
    </source>
</evidence>
<evidence type="ECO:0000256" key="5">
    <source>
        <dbReference type="ARBA" id="ARBA00022801"/>
    </source>
</evidence>
<evidence type="ECO:0000256" key="11">
    <source>
        <dbReference type="SAM" id="MobiDB-lite"/>
    </source>
</evidence>
<dbReference type="EMBL" id="OC866695">
    <property type="protein sequence ID" value="CAD7633094.1"/>
    <property type="molecule type" value="Genomic_DNA"/>
</dbReference>
<evidence type="ECO:0000256" key="12">
    <source>
        <dbReference type="SAM" id="Phobius"/>
    </source>
</evidence>
<keyword evidence="4" id="KW-0479">Metal-binding</keyword>
<evidence type="ECO:0000313" key="14">
    <source>
        <dbReference type="Proteomes" id="UP000759131"/>
    </source>
</evidence>
<comment type="catalytic activity">
    <reaction evidence="9">
        <text>N(4)-(alpha-D-Man-(1-&gt;2)-alpha-D-Man-(1-&gt;2)-alpha-D-Man-(1-&gt;3)-[alpha-D-Man-(1-&gt;2)-alpha-D-Man-(1-&gt;3)-[alpha-D-Man-(1-&gt;2)-alpha-D-Man-(1-&gt;6)]-alpha-D-Man-(1-&gt;6)]-beta-D-Man-(1-&gt;4)-beta-D-GlcNAc-(1-&gt;4)-beta-D-GlcNAc)-L-asparaginyl-[protein] (N-glucan mannose isomer 9A1,2,3B1,2,3) + 4 H2O = N(4)-(alpha-D-Man-(1-&gt;3)-[alpha-D-Man-(1-&gt;3)-[alpha-D-Man-(1-&gt;6)]-alpha-D-Man-(1-&gt;6)]-beta-D-Man-(1-&gt;4)-beta-D-GlcNAc-(1-&gt;4)-beta-D-GlcNAc)-L-asparaginyl-[protein] (N-glucan mannose isomer 5A1,2) + 4 beta-D-mannose</text>
        <dbReference type="Rhea" id="RHEA:56008"/>
        <dbReference type="Rhea" id="RHEA-COMP:14356"/>
        <dbReference type="Rhea" id="RHEA-COMP:14367"/>
        <dbReference type="ChEBI" id="CHEBI:15377"/>
        <dbReference type="ChEBI" id="CHEBI:28563"/>
        <dbReference type="ChEBI" id="CHEBI:59087"/>
        <dbReference type="ChEBI" id="CHEBI:139493"/>
        <dbReference type="EC" id="3.2.1.113"/>
    </reaction>
</comment>
<evidence type="ECO:0000256" key="8">
    <source>
        <dbReference type="ARBA" id="ARBA00047669"/>
    </source>
</evidence>
<evidence type="ECO:0000313" key="13">
    <source>
        <dbReference type="EMBL" id="CAD7633094.1"/>
    </source>
</evidence>
<accession>A0A7R9L1A3</accession>
<dbReference type="SUPFAM" id="SSF48225">
    <property type="entry name" value="Seven-hairpin glycosidases"/>
    <property type="match status" value="2"/>
</dbReference>
<keyword evidence="12" id="KW-0472">Membrane</keyword>
<dbReference type="GO" id="GO:0005975">
    <property type="term" value="P:carbohydrate metabolic process"/>
    <property type="evidence" value="ECO:0007669"/>
    <property type="project" value="InterPro"/>
</dbReference>
<feature type="compositionally biased region" description="Polar residues" evidence="11">
    <location>
        <begin position="7"/>
        <end position="23"/>
    </location>
</feature>
<organism evidence="13">
    <name type="scientific">Medioppia subpectinata</name>
    <dbReference type="NCBI Taxonomy" id="1979941"/>
    <lineage>
        <taxon>Eukaryota</taxon>
        <taxon>Metazoa</taxon>
        <taxon>Ecdysozoa</taxon>
        <taxon>Arthropoda</taxon>
        <taxon>Chelicerata</taxon>
        <taxon>Arachnida</taxon>
        <taxon>Acari</taxon>
        <taxon>Acariformes</taxon>
        <taxon>Sarcoptiformes</taxon>
        <taxon>Oribatida</taxon>
        <taxon>Brachypylina</taxon>
        <taxon>Oppioidea</taxon>
        <taxon>Oppiidae</taxon>
        <taxon>Medioppia</taxon>
    </lineage>
</organism>
<feature type="transmembrane region" description="Helical" evidence="12">
    <location>
        <begin position="34"/>
        <end position="52"/>
    </location>
</feature>
<feature type="non-terminal residue" evidence="13">
    <location>
        <position position="422"/>
    </location>
</feature>
<keyword evidence="5 10" id="KW-0378">Hydrolase</keyword>
<dbReference type="PANTHER" id="PTHR11742">
    <property type="entry name" value="MANNOSYL-OLIGOSACCHARIDE ALPHA-1,2-MANNOSIDASE-RELATED"/>
    <property type="match status" value="1"/>
</dbReference>
<dbReference type="InterPro" id="IPR012341">
    <property type="entry name" value="6hp_glycosidase-like_sf"/>
</dbReference>